<dbReference type="AlphaFoldDB" id="A0A251UWD2"/>
<dbReference type="EMBL" id="CM007894">
    <property type="protein sequence ID" value="OTG26641.1"/>
    <property type="molecule type" value="Genomic_DNA"/>
</dbReference>
<name>A0A251UWD2_HELAN</name>
<protein>
    <submittedName>
        <fullName evidence="1">Uncharacterized protein</fullName>
    </submittedName>
</protein>
<dbReference type="Proteomes" id="UP000215914">
    <property type="component" value="Chromosome 5"/>
</dbReference>
<dbReference type="InParanoid" id="A0A251UWD2"/>
<evidence type="ECO:0000313" key="1">
    <source>
        <dbReference type="EMBL" id="OTG26641.1"/>
    </source>
</evidence>
<proteinExistence type="predicted"/>
<organism evidence="1 2">
    <name type="scientific">Helianthus annuus</name>
    <name type="common">Common sunflower</name>
    <dbReference type="NCBI Taxonomy" id="4232"/>
    <lineage>
        <taxon>Eukaryota</taxon>
        <taxon>Viridiplantae</taxon>
        <taxon>Streptophyta</taxon>
        <taxon>Embryophyta</taxon>
        <taxon>Tracheophyta</taxon>
        <taxon>Spermatophyta</taxon>
        <taxon>Magnoliopsida</taxon>
        <taxon>eudicotyledons</taxon>
        <taxon>Gunneridae</taxon>
        <taxon>Pentapetalae</taxon>
        <taxon>asterids</taxon>
        <taxon>campanulids</taxon>
        <taxon>Asterales</taxon>
        <taxon>Asteraceae</taxon>
        <taxon>Asteroideae</taxon>
        <taxon>Heliantheae alliance</taxon>
        <taxon>Heliantheae</taxon>
        <taxon>Helianthus</taxon>
    </lineage>
</organism>
<sequence>MHVGFELQTRMDKYLQARCGKAWKTTWRTSRNDDDFRTGQAAGFVTRLRTDF</sequence>
<evidence type="ECO:0000313" key="2">
    <source>
        <dbReference type="Proteomes" id="UP000215914"/>
    </source>
</evidence>
<reference evidence="2" key="1">
    <citation type="journal article" date="2017" name="Nature">
        <title>The sunflower genome provides insights into oil metabolism, flowering and Asterid evolution.</title>
        <authorList>
            <person name="Badouin H."/>
            <person name="Gouzy J."/>
            <person name="Grassa C.J."/>
            <person name="Murat F."/>
            <person name="Staton S.E."/>
            <person name="Cottret L."/>
            <person name="Lelandais-Briere C."/>
            <person name="Owens G.L."/>
            <person name="Carrere S."/>
            <person name="Mayjonade B."/>
            <person name="Legrand L."/>
            <person name="Gill N."/>
            <person name="Kane N.C."/>
            <person name="Bowers J.E."/>
            <person name="Hubner S."/>
            <person name="Bellec A."/>
            <person name="Berard A."/>
            <person name="Berges H."/>
            <person name="Blanchet N."/>
            <person name="Boniface M.C."/>
            <person name="Brunel D."/>
            <person name="Catrice O."/>
            <person name="Chaidir N."/>
            <person name="Claudel C."/>
            <person name="Donnadieu C."/>
            <person name="Faraut T."/>
            <person name="Fievet G."/>
            <person name="Helmstetter N."/>
            <person name="King M."/>
            <person name="Knapp S.J."/>
            <person name="Lai Z."/>
            <person name="Le Paslier M.C."/>
            <person name="Lippi Y."/>
            <person name="Lorenzon L."/>
            <person name="Mandel J.R."/>
            <person name="Marage G."/>
            <person name="Marchand G."/>
            <person name="Marquand E."/>
            <person name="Bret-Mestries E."/>
            <person name="Morien E."/>
            <person name="Nambeesan S."/>
            <person name="Nguyen T."/>
            <person name="Pegot-Espagnet P."/>
            <person name="Pouilly N."/>
            <person name="Raftis F."/>
            <person name="Sallet E."/>
            <person name="Schiex T."/>
            <person name="Thomas J."/>
            <person name="Vandecasteele C."/>
            <person name="Vares D."/>
            <person name="Vear F."/>
            <person name="Vautrin S."/>
            <person name="Crespi M."/>
            <person name="Mangin B."/>
            <person name="Burke J.M."/>
            <person name="Salse J."/>
            <person name="Munos S."/>
            <person name="Vincourt P."/>
            <person name="Rieseberg L.H."/>
            <person name="Langlade N.B."/>
        </authorList>
    </citation>
    <scope>NUCLEOTIDE SEQUENCE [LARGE SCALE GENOMIC DNA]</scope>
    <source>
        <strain evidence="2">cv. SF193</strain>
    </source>
</reference>
<gene>
    <name evidence="1" type="ORF">HannXRQ_Chr05g0160871</name>
</gene>
<keyword evidence="2" id="KW-1185">Reference proteome</keyword>
<accession>A0A251UWD2</accession>